<dbReference type="EMBL" id="JWIN03000032">
    <property type="protein sequence ID" value="KAB1255692.1"/>
    <property type="molecule type" value="Genomic_DNA"/>
</dbReference>
<proteinExistence type="predicted"/>
<protein>
    <submittedName>
        <fullName evidence="1">Uncharacterized protein</fullName>
    </submittedName>
</protein>
<dbReference type="AlphaFoldDB" id="A0A5N4C9V5"/>
<sequence length="68" mass="7490">MPNALLTTNDAVPSADISEKEELLPVQQVSNPSVSAMCQALDDTLVIQKYTRHTPYVQESLVGEMDKE</sequence>
<dbReference type="Proteomes" id="UP000299084">
    <property type="component" value="Unassembled WGS sequence"/>
</dbReference>
<keyword evidence="2" id="KW-1185">Reference proteome</keyword>
<accession>A0A5N4C9V5</accession>
<evidence type="ECO:0000313" key="1">
    <source>
        <dbReference type="EMBL" id="KAB1255692.1"/>
    </source>
</evidence>
<gene>
    <name evidence="1" type="ORF">Cadr_000028100</name>
</gene>
<name>A0A5N4C9V5_CAMDR</name>
<organism evidence="1 2">
    <name type="scientific">Camelus dromedarius</name>
    <name type="common">Dromedary</name>
    <name type="synonym">Arabian camel</name>
    <dbReference type="NCBI Taxonomy" id="9838"/>
    <lineage>
        <taxon>Eukaryota</taxon>
        <taxon>Metazoa</taxon>
        <taxon>Chordata</taxon>
        <taxon>Craniata</taxon>
        <taxon>Vertebrata</taxon>
        <taxon>Euteleostomi</taxon>
        <taxon>Mammalia</taxon>
        <taxon>Eutheria</taxon>
        <taxon>Laurasiatheria</taxon>
        <taxon>Artiodactyla</taxon>
        <taxon>Tylopoda</taxon>
        <taxon>Camelidae</taxon>
        <taxon>Camelus</taxon>
    </lineage>
</organism>
<comment type="caution">
    <text evidence="1">The sequence shown here is derived from an EMBL/GenBank/DDBJ whole genome shotgun (WGS) entry which is preliminary data.</text>
</comment>
<reference evidence="1 2" key="1">
    <citation type="journal article" date="2019" name="Mol. Ecol. Resour.">
        <title>Improving Illumina assemblies with Hi-C and long reads: an example with the North African dromedary.</title>
        <authorList>
            <person name="Elbers J.P."/>
            <person name="Rogers M.F."/>
            <person name="Perelman P.L."/>
            <person name="Proskuryakova A.A."/>
            <person name="Serdyukova N.A."/>
            <person name="Johnson W.E."/>
            <person name="Horin P."/>
            <person name="Corander J."/>
            <person name="Murphy D."/>
            <person name="Burger P.A."/>
        </authorList>
    </citation>
    <scope>NUCLEOTIDE SEQUENCE [LARGE SCALE GENOMIC DNA]</scope>
    <source>
        <strain evidence="1">Drom800</strain>
        <tissue evidence="1">Blood</tissue>
    </source>
</reference>
<evidence type="ECO:0000313" key="2">
    <source>
        <dbReference type="Proteomes" id="UP000299084"/>
    </source>
</evidence>